<keyword evidence="2" id="KW-1185">Reference proteome</keyword>
<gene>
    <name evidence="1" type="ORF">ALC57_16236</name>
</gene>
<evidence type="ECO:0000313" key="1">
    <source>
        <dbReference type="EMBL" id="KYN11647.1"/>
    </source>
</evidence>
<organism evidence="1 2">
    <name type="scientific">Trachymyrmex cornetzi</name>
    <dbReference type="NCBI Taxonomy" id="471704"/>
    <lineage>
        <taxon>Eukaryota</taxon>
        <taxon>Metazoa</taxon>
        <taxon>Ecdysozoa</taxon>
        <taxon>Arthropoda</taxon>
        <taxon>Hexapoda</taxon>
        <taxon>Insecta</taxon>
        <taxon>Pterygota</taxon>
        <taxon>Neoptera</taxon>
        <taxon>Endopterygota</taxon>
        <taxon>Hymenoptera</taxon>
        <taxon>Apocrita</taxon>
        <taxon>Aculeata</taxon>
        <taxon>Formicoidea</taxon>
        <taxon>Formicidae</taxon>
        <taxon>Myrmicinae</taxon>
        <taxon>Trachymyrmex</taxon>
    </lineage>
</organism>
<dbReference type="EMBL" id="KQ980903">
    <property type="protein sequence ID" value="KYN11647.1"/>
    <property type="molecule type" value="Genomic_DNA"/>
</dbReference>
<accession>A0A195DFM7</accession>
<proteinExistence type="predicted"/>
<sequence length="87" mass="9569">MSVLVPITFRANLADILYTPTSAKISADTFLSSLFSASSSNIAEPIRIFKKTYKGKYDSGLLIYKPNNGNKFLKISYCNCSAPPLLK</sequence>
<name>A0A195DFM7_9HYME</name>
<dbReference type="Proteomes" id="UP000078492">
    <property type="component" value="Unassembled WGS sequence"/>
</dbReference>
<reference evidence="1 2" key="1">
    <citation type="submission" date="2015-09" db="EMBL/GenBank/DDBJ databases">
        <title>Trachymyrmex cornetzi WGS genome.</title>
        <authorList>
            <person name="Nygaard S."/>
            <person name="Hu H."/>
            <person name="Boomsma J."/>
            <person name="Zhang G."/>
        </authorList>
    </citation>
    <scope>NUCLEOTIDE SEQUENCE [LARGE SCALE GENOMIC DNA]</scope>
    <source>
        <strain evidence="1">Tcor2-1</strain>
        <tissue evidence="1">Whole body</tissue>
    </source>
</reference>
<protein>
    <submittedName>
        <fullName evidence="1">Uncharacterized protein</fullName>
    </submittedName>
</protein>
<evidence type="ECO:0000313" key="2">
    <source>
        <dbReference type="Proteomes" id="UP000078492"/>
    </source>
</evidence>
<dbReference type="AlphaFoldDB" id="A0A195DFM7"/>